<feature type="domain" description="UspA" evidence="1">
    <location>
        <begin position="5"/>
        <end position="91"/>
    </location>
</feature>
<protein>
    <submittedName>
        <fullName evidence="2">Universal stress protein family protein</fullName>
    </submittedName>
</protein>
<dbReference type="EMBL" id="CP017641">
    <property type="protein sequence ID" value="APZ91282.1"/>
    <property type="molecule type" value="Genomic_DNA"/>
</dbReference>
<dbReference type="SUPFAM" id="SSF52402">
    <property type="entry name" value="Adenine nucleotide alpha hydrolases-like"/>
    <property type="match status" value="1"/>
</dbReference>
<evidence type="ECO:0000313" key="3">
    <source>
        <dbReference type="Proteomes" id="UP000187735"/>
    </source>
</evidence>
<dbReference type="KEGG" id="fmr:Fuma_00868"/>
<dbReference type="OrthoDB" id="9788959at2"/>
<evidence type="ECO:0000259" key="1">
    <source>
        <dbReference type="Pfam" id="PF00582"/>
    </source>
</evidence>
<gene>
    <name evidence="2" type="ORF">Fuma_00868</name>
</gene>
<name>A0A1P8WB51_9PLAN</name>
<dbReference type="CDD" id="cd00293">
    <property type="entry name" value="USP-like"/>
    <property type="match status" value="1"/>
</dbReference>
<dbReference type="InterPro" id="IPR006016">
    <property type="entry name" value="UspA"/>
</dbReference>
<dbReference type="Gene3D" id="3.40.50.620">
    <property type="entry name" value="HUPs"/>
    <property type="match status" value="1"/>
</dbReference>
<dbReference type="InterPro" id="IPR014729">
    <property type="entry name" value="Rossmann-like_a/b/a_fold"/>
</dbReference>
<organism evidence="2 3">
    <name type="scientific">Fuerstiella marisgermanici</name>
    <dbReference type="NCBI Taxonomy" id="1891926"/>
    <lineage>
        <taxon>Bacteria</taxon>
        <taxon>Pseudomonadati</taxon>
        <taxon>Planctomycetota</taxon>
        <taxon>Planctomycetia</taxon>
        <taxon>Planctomycetales</taxon>
        <taxon>Planctomycetaceae</taxon>
        <taxon>Fuerstiella</taxon>
    </lineage>
</organism>
<proteinExistence type="predicted"/>
<keyword evidence="3" id="KW-1185">Reference proteome</keyword>
<reference evidence="2 3" key="1">
    <citation type="journal article" date="2016" name="Front. Microbiol.">
        <title>Fuerstia marisgermanicae gen. nov., sp. nov., an Unusual Member of the Phylum Planctomycetes from the German Wadden Sea.</title>
        <authorList>
            <person name="Kohn T."/>
            <person name="Heuer A."/>
            <person name="Jogler M."/>
            <person name="Vollmers J."/>
            <person name="Boedeker C."/>
            <person name="Bunk B."/>
            <person name="Rast P."/>
            <person name="Borchert D."/>
            <person name="Glockner I."/>
            <person name="Freese H.M."/>
            <person name="Klenk H.P."/>
            <person name="Overmann J."/>
            <person name="Kaster A.K."/>
            <person name="Rohde M."/>
            <person name="Wiegand S."/>
            <person name="Jogler C."/>
        </authorList>
    </citation>
    <scope>NUCLEOTIDE SEQUENCE [LARGE SCALE GENOMIC DNA]</scope>
    <source>
        <strain evidence="2 3">NH11</strain>
    </source>
</reference>
<sequence length="105" mass="12048">MISLHNILLPTDFSEASINPTRYAIEFARKFNATLHLLYVIEEPAFYAPLGGYFPSREEWTAFADSGLDNWISKDDAVGLNIRRDKVFGHPGRKFRSTRRLTKSI</sequence>
<evidence type="ECO:0000313" key="2">
    <source>
        <dbReference type="EMBL" id="APZ91282.1"/>
    </source>
</evidence>
<dbReference type="STRING" id="1891926.Fuma_00868"/>
<dbReference type="AlphaFoldDB" id="A0A1P8WB51"/>
<dbReference type="Pfam" id="PF00582">
    <property type="entry name" value="Usp"/>
    <property type="match status" value="1"/>
</dbReference>
<dbReference type="RefSeq" id="WP_145943980.1">
    <property type="nucleotide sequence ID" value="NZ_CP017641.1"/>
</dbReference>
<accession>A0A1P8WB51</accession>
<dbReference type="Proteomes" id="UP000187735">
    <property type="component" value="Chromosome"/>
</dbReference>